<feature type="compositionally biased region" description="Basic and acidic residues" evidence="18">
    <location>
        <begin position="663"/>
        <end position="700"/>
    </location>
</feature>
<feature type="compositionally biased region" description="Basic and acidic residues" evidence="18">
    <location>
        <begin position="1336"/>
        <end position="1345"/>
    </location>
</feature>
<comment type="similarity">
    <text evidence="2">Belongs to the mitochondrial carrier (TC 2.A.29) family.</text>
</comment>
<keyword evidence="13 19" id="KW-1133">Transmembrane helix</keyword>
<feature type="compositionally biased region" description="Polar residues" evidence="18">
    <location>
        <begin position="862"/>
        <end position="875"/>
    </location>
</feature>
<evidence type="ECO:0000256" key="2">
    <source>
        <dbReference type="ARBA" id="ARBA00006375"/>
    </source>
</evidence>
<dbReference type="InterPro" id="IPR017907">
    <property type="entry name" value="Znf_RING_CS"/>
</dbReference>
<proteinExistence type="inferred from homology"/>
<feature type="compositionally biased region" description="Polar residues" evidence="18">
    <location>
        <begin position="1294"/>
        <end position="1304"/>
    </location>
</feature>
<dbReference type="SMART" id="SM00326">
    <property type="entry name" value="SH3"/>
    <property type="match status" value="1"/>
</dbReference>
<evidence type="ECO:0000256" key="7">
    <source>
        <dbReference type="ARBA" id="ARBA00022723"/>
    </source>
</evidence>
<keyword evidence="10" id="KW-0496">Mitochondrion</keyword>
<evidence type="ECO:0000256" key="13">
    <source>
        <dbReference type="ARBA" id="ARBA00022989"/>
    </source>
</evidence>
<evidence type="ECO:0000259" key="21">
    <source>
        <dbReference type="PROSITE" id="PS50089"/>
    </source>
</evidence>
<name>A0A0F8W3B8_9EURO</name>
<comment type="similarity">
    <text evidence="3">Belongs to the SH3RF family.</text>
</comment>
<dbReference type="OrthoDB" id="1305878at2759"/>
<dbReference type="InterPro" id="IPR001452">
    <property type="entry name" value="SH3_domain"/>
</dbReference>
<feature type="compositionally biased region" description="Low complexity" evidence="18">
    <location>
        <begin position="947"/>
        <end position="961"/>
    </location>
</feature>
<evidence type="ECO:0000256" key="3">
    <source>
        <dbReference type="ARBA" id="ARBA00008649"/>
    </source>
</evidence>
<keyword evidence="23" id="KW-1185">Reference proteome</keyword>
<feature type="region of interest" description="Disordered" evidence="18">
    <location>
        <begin position="283"/>
        <end position="303"/>
    </location>
</feature>
<feature type="repeat" description="Solcar" evidence="17">
    <location>
        <begin position="161"/>
        <end position="243"/>
    </location>
</feature>
<feature type="compositionally biased region" description="Polar residues" evidence="18">
    <location>
        <begin position="789"/>
        <end position="830"/>
    </location>
</feature>
<evidence type="ECO:0000256" key="4">
    <source>
        <dbReference type="ARBA" id="ARBA00022443"/>
    </source>
</evidence>
<reference evidence="22 23" key="1">
    <citation type="submission" date="2015-02" db="EMBL/GenBank/DDBJ databases">
        <title>Draft Genome Sequences of Two Closely-Related Aflatoxigenic Aspergillus Species Obtained from the Cote d'Ivoire.</title>
        <authorList>
            <person name="Moore G.G."/>
            <person name="Beltz S.B."/>
            <person name="Mack B.M."/>
        </authorList>
    </citation>
    <scope>NUCLEOTIDE SEQUENCE [LARGE SCALE GENOMIC DNA]</scope>
    <source>
        <strain evidence="22 23">SRRC1468</strain>
    </source>
</reference>
<dbReference type="InterPro" id="IPR023395">
    <property type="entry name" value="MCP_dom_sf"/>
</dbReference>
<evidence type="ECO:0000256" key="17">
    <source>
        <dbReference type="PROSITE-ProRule" id="PRU00282"/>
    </source>
</evidence>
<dbReference type="InterPro" id="IPR036028">
    <property type="entry name" value="SH3-like_dom_sf"/>
</dbReference>
<protein>
    <recommendedName>
        <fullName evidence="24">RING-type domain-containing protein</fullName>
    </recommendedName>
</protein>
<gene>
    <name evidence="22" type="ORF">ARAM_002325</name>
</gene>
<dbReference type="InterPro" id="IPR052217">
    <property type="entry name" value="Mito/Peroxisomal_Carrier"/>
</dbReference>
<dbReference type="Gene3D" id="3.30.40.10">
    <property type="entry name" value="Zinc/RING finger domain, C3HC4 (zinc finger)"/>
    <property type="match status" value="1"/>
</dbReference>
<evidence type="ECO:0000256" key="19">
    <source>
        <dbReference type="SAM" id="Phobius"/>
    </source>
</evidence>
<evidence type="ECO:0000256" key="9">
    <source>
        <dbReference type="ARBA" id="ARBA00022771"/>
    </source>
</evidence>
<feature type="repeat" description="Solcar" evidence="17">
    <location>
        <begin position="253"/>
        <end position="358"/>
    </location>
</feature>
<organism evidence="22 23">
    <name type="scientific">Aspergillus rambellii</name>
    <dbReference type="NCBI Taxonomy" id="308745"/>
    <lineage>
        <taxon>Eukaryota</taxon>
        <taxon>Fungi</taxon>
        <taxon>Dikarya</taxon>
        <taxon>Ascomycota</taxon>
        <taxon>Pezizomycotina</taxon>
        <taxon>Eurotiomycetes</taxon>
        <taxon>Eurotiomycetidae</taxon>
        <taxon>Eurotiales</taxon>
        <taxon>Aspergillaceae</taxon>
        <taxon>Aspergillus</taxon>
        <taxon>Aspergillus subgen. Nidulantes</taxon>
    </lineage>
</organism>
<dbReference type="PANTHER" id="PTHR45939:SF2">
    <property type="entry name" value="CARRIER PROTEIN, PUTATIVE (AFU_ORTHOLOGUE AFUA_2G13870)-RELATED"/>
    <property type="match status" value="1"/>
</dbReference>
<dbReference type="InterPro" id="IPR018108">
    <property type="entry name" value="MCP_transmembrane"/>
</dbReference>
<evidence type="ECO:0000256" key="12">
    <source>
        <dbReference type="ARBA" id="ARBA00022843"/>
    </source>
</evidence>
<evidence type="ECO:0000256" key="6">
    <source>
        <dbReference type="ARBA" id="ARBA00022692"/>
    </source>
</evidence>
<dbReference type="SUPFAM" id="SSF103506">
    <property type="entry name" value="Mitochondrial carrier"/>
    <property type="match status" value="1"/>
</dbReference>
<dbReference type="Pfam" id="PF00097">
    <property type="entry name" value="zf-C3HC4"/>
    <property type="match status" value="1"/>
</dbReference>
<feature type="repeat" description="Solcar" evidence="17">
    <location>
        <begin position="41"/>
        <end position="144"/>
    </location>
</feature>
<dbReference type="EMBL" id="JZBS01004061">
    <property type="protein sequence ID" value="KKK12400.1"/>
    <property type="molecule type" value="Genomic_DNA"/>
</dbReference>
<keyword evidence="10" id="KW-0999">Mitochondrion inner membrane</keyword>
<feature type="region of interest" description="Disordered" evidence="18">
    <location>
        <begin position="786"/>
        <end position="1007"/>
    </location>
</feature>
<evidence type="ECO:0000259" key="20">
    <source>
        <dbReference type="PROSITE" id="PS50002"/>
    </source>
</evidence>
<evidence type="ECO:0008006" key="24">
    <source>
        <dbReference type="Google" id="ProtNLM"/>
    </source>
</evidence>
<keyword evidence="9 15" id="KW-0863">Zinc-finger</keyword>
<evidence type="ECO:0000256" key="5">
    <source>
        <dbReference type="ARBA" id="ARBA00022448"/>
    </source>
</evidence>
<dbReference type="PROSITE" id="PS50089">
    <property type="entry name" value="ZF_RING_2"/>
    <property type="match status" value="1"/>
</dbReference>
<feature type="compositionally biased region" description="Low complexity" evidence="18">
    <location>
        <begin position="1362"/>
        <end position="1371"/>
    </location>
</feature>
<dbReference type="PANTHER" id="PTHR45939">
    <property type="entry name" value="PEROXISOMAL MEMBRANE PROTEIN PMP34-RELATED"/>
    <property type="match status" value="1"/>
</dbReference>
<evidence type="ECO:0000256" key="16">
    <source>
        <dbReference type="PROSITE-ProRule" id="PRU00192"/>
    </source>
</evidence>
<feature type="compositionally biased region" description="Basic and acidic residues" evidence="18">
    <location>
        <begin position="639"/>
        <end position="648"/>
    </location>
</feature>
<evidence type="ECO:0000256" key="11">
    <source>
        <dbReference type="ARBA" id="ARBA00022833"/>
    </source>
</evidence>
<dbReference type="FunFam" id="2.30.30.40:FF:000313">
    <property type="entry name" value="SH3 domain protein"/>
    <property type="match status" value="1"/>
</dbReference>
<dbReference type="STRING" id="308745.A0A0F8W3B8"/>
<keyword evidence="4 16" id="KW-0728">SH3 domain</keyword>
<evidence type="ECO:0000256" key="14">
    <source>
        <dbReference type="ARBA" id="ARBA00023136"/>
    </source>
</evidence>
<keyword evidence="6 17" id="KW-0812">Transmembrane</keyword>
<dbReference type="InterPro" id="IPR001841">
    <property type="entry name" value="Znf_RING"/>
</dbReference>
<dbReference type="SUPFAM" id="SSF50044">
    <property type="entry name" value="SH3-domain"/>
    <property type="match status" value="1"/>
</dbReference>
<feature type="domain" description="SH3" evidence="20">
    <location>
        <begin position="1395"/>
        <end position="1456"/>
    </location>
</feature>
<keyword evidence="7" id="KW-0479">Metal-binding</keyword>
<dbReference type="SMART" id="SM00184">
    <property type="entry name" value="RING"/>
    <property type="match status" value="1"/>
</dbReference>
<dbReference type="GO" id="GO:0016020">
    <property type="term" value="C:membrane"/>
    <property type="evidence" value="ECO:0007669"/>
    <property type="project" value="UniProtKB-SubCell"/>
</dbReference>
<keyword evidence="11" id="KW-0862">Zinc</keyword>
<feature type="region of interest" description="Disordered" evidence="18">
    <location>
        <begin position="616"/>
        <end position="728"/>
    </location>
</feature>
<keyword evidence="12" id="KW-0832">Ubl conjugation</keyword>
<dbReference type="Pfam" id="PF00153">
    <property type="entry name" value="Mito_carr"/>
    <property type="match status" value="3"/>
</dbReference>
<evidence type="ECO:0000256" key="1">
    <source>
        <dbReference type="ARBA" id="ARBA00004141"/>
    </source>
</evidence>
<feature type="transmembrane region" description="Helical" evidence="19">
    <location>
        <begin position="217"/>
        <end position="236"/>
    </location>
</feature>
<feature type="compositionally biased region" description="Basic and acidic residues" evidence="18">
    <location>
        <begin position="715"/>
        <end position="726"/>
    </location>
</feature>
<dbReference type="SUPFAM" id="SSF57850">
    <property type="entry name" value="RING/U-box"/>
    <property type="match status" value="2"/>
</dbReference>
<keyword evidence="5" id="KW-0813">Transport</keyword>
<evidence type="ECO:0000313" key="23">
    <source>
        <dbReference type="Proteomes" id="UP000034291"/>
    </source>
</evidence>
<feature type="transmembrane region" description="Helical" evidence="19">
    <location>
        <begin position="47"/>
        <end position="68"/>
    </location>
</feature>
<dbReference type="Proteomes" id="UP000034291">
    <property type="component" value="Unassembled WGS sequence"/>
</dbReference>
<feature type="domain" description="RING-type" evidence="21">
    <location>
        <begin position="523"/>
        <end position="575"/>
    </location>
</feature>
<feature type="region of interest" description="Disordered" evidence="18">
    <location>
        <begin position="1285"/>
        <end position="1371"/>
    </location>
</feature>
<dbReference type="GO" id="GO:0015217">
    <property type="term" value="F:ADP transmembrane transporter activity"/>
    <property type="evidence" value="ECO:0007669"/>
    <property type="project" value="TreeGrafter"/>
</dbReference>
<dbReference type="InterPro" id="IPR013083">
    <property type="entry name" value="Znf_RING/FYVE/PHD"/>
</dbReference>
<keyword evidence="8" id="KW-0677">Repeat</keyword>
<dbReference type="Gene3D" id="2.30.30.40">
    <property type="entry name" value="SH3 Domains"/>
    <property type="match status" value="1"/>
</dbReference>
<dbReference type="Gene3D" id="1.50.40.10">
    <property type="entry name" value="Mitochondrial carrier domain"/>
    <property type="match status" value="1"/>
</dbReference>
<dbReference type="PROSITE" id="PS50920">
    <property type="entry name" value="SOLCAR"/>
    <property type="match status" value="3"/>
</dbReference>
<feature type="compositionally biased region" description="Polar residues" evidence="18">
    <location>
        <begin position="969"/>
        <end position="978"/>
    </location>
</feature>
<dbReference type="GO" id="GO:0008270">
    <property type="term" value="F:zinc ion binding"/>
    <property type="evidence" value="ECO:0007669"/>
    <property type="project" value="UniProtKB-KW"/>
</dbReference>
<comment type="subcellular location">
    <subcellularLocation>
        <location evidence="1">Membrane</location>
        <topology evidence="1">Multi-pass membrane protein</topology>
    </subcellularLocation>
</comment>
<accession>A0A0F8W3B8</accession>
<dbReference type="PROSITE" id="PS50002">
    <property type="entry name" value="SH3"/>
    <property type="match status" value="1"/>
</dbReference>
<evidence type="ECO:0000313" key="22">
    <source>
        <dbReference type="EMBL" id="KKK12400.1"/>
    </source>
</evidence>
<evidence type="ECO:0000256" key="10">
    <source>
        <dbReference type="ARBA" id="ARBA00022792"/>
    </source>
</evidence>
<evidence type="ECO:0000256" key="8">
    <source>
        <dbReference type="ARBA" id="ARBA00022737"/>
    </source>
</evidence>
<evidence type="ECO:0000256" key="18">
    <source>
        <dbReference type="SAM" id="MobiDB-lite"/>
    </source>
</evidence>
<dbReference type="InterPro" id="IPR018957">
    <property type="entry name" value="Znf_C3HC4_RING-type"/>
</dbReference>
<dbReference type="PROSITE" id="PS00518">
    <property type="entry name" value="ZF_RING_1"/>
    <property type="match status" value="1"/>
</dbReference>
<sequence>MPEDDDGKHDFELDSYQLYSRYEDAPHKGDWRKTALRGPTLPTVGNAVAGAVGAAVSNLATYPLSLIITRLQTQKQRRQKPGGGKSAADEGDIEEEYKSLLDAARKIYARGGISALYAGLAQDTAKTMLDSFLFFLAYELFRRRRIAARYGSKRRSKHVVLPILDELAVGVLAGAFAKLFTTPLANIVARKQASQASVRTQEIAAKIRAEKGIRGFWSGYSASLILTLNPSITFFLNEVLRYAIFRRNKRRKPSALATFLLAAISKSTASSITYPFSMAKTRSQVSDARPGPGDQRGKSEYGDDSDEIFLMPSITSNVLNIARAEGVSALYAGLPGEVLKGFFSHGFTMLVKDAVYAGIVRGYYLLLIVARRYPSPEELLERAREQAEEYAEAARDGAKGLVEKARSGAEDVLDAHTGNVAVDMTSNTSPIDMDGLASNETAELVGDYVEDEAREWRSCAPDRVDPWANSISPDTNHGFLHSTLSPPPRSLLAFNTLQHQSFSMSTEKRSGPGLGDLEKELTCSICTDLLYQPLTLLDCLHTFCGSCLKEWFYTQASRRSSSSSSSPRYTCPSCRANVRETRPNATVTTLLDMVLAASPDQAKPDAEKAEIEQRYKHGESVFPPVTSPGNSSTESDGDDDRRLLEEVRQLSLQESRARTRTARRTEQPLRIRRADNPDSDGTREDGRSRRRREEEREARRQRAARQTPVAPPQDSAERTRRVEHQSSLRSLLSLSDTESIEAEILRQIFEEGLLDDIDLENLGPGQEEELSERIAEAYRRKHLLRSRFQHQQENPEPSQPQIPTRMRLQSQQRPQITPTTQASPRNTSAPRPSLLEPPTSRPTPSSHQRRLSEQGGNRRRQTSPVLTNPASSSDITLGPTARSSSDIMSDRSRGSHTRSQTIDTSTRRTRRAASAGQSIPNITIEGVNNTSASNHTGTRSSIDLPRTATSTTSTSLDSPSSIRPRNGISDLSTTSSLVAQVGLPTRQEPRSRPSSSSSRSNALTQPVDFYPEPSISCDRCGKLNIQYDFHKKCSQCNDGKYHLCLRCYRLGRGCLDWKGFGASAEADFERMRASSSGQPSQPRESQHILQSFKYSRPPASARRFVRDGKEVTNDDPARRLQEGLFCDRCQSPANDCFWKCNQCNEGDWGFCNRCVNRGKCCTHPLLPIRRLAPGSRAPPDRNNNDNNSESFKILSFSTKCDTCACPIPASSLRFHCLRCNDGDYDNCSNCYLKHVATSKIRKEDGHNGWRRCLKGHRMVVIGFEDHPEGQRRVIVHNLVGGHALKDNHLPPAVTTAQPTSNPGGLSSPEAGVGDWSWKEGSERRKKASRIRSSWNSKREQERERGGSNLDPNTPPPLSPAQTSSSTSTTAGAGAATITTAAAAAAAAFRFPPDGGIGLIVHAMWSYYPEDGVKDELMFPRGAEITEVENINDDWYWGCYAGMTGLFPGSHVEVVGEIV</sequence>
<keyword evidence="14 17" id="KW-0472">Membrane</keyword>
<feature type="compositionally biased region" description="Polar residues" evidence="18">
    <location>
        <begin position="916"/>
        <end position="941"/>
    </location>
</feature>
<comment type="caution">
    <text evidence="22">The sequence shown here is derived from an EMBL/GenBank/DDBJ whole genome shotgun (WGS) entry which is preliminary data.</text>
</comment>
<evidence type="ECO:0000256" key="15">
    <source>
        <dbReference type="PROSITE-ProRule" id="PRU00175"/>
    </source>
</evidence>
<dbReference type="CDD" id="cd00174">
    <property type="entry name" value="SH3"/>
    <property type="match status" value="1"/>
</dbReference>